<feature type="signal peptide" evidence="3">
    <location>
        <begin position="1"/>
        <end position="22"/>
    </location>
</feature>
<dbReference type="InterPro" id="IPR036779">
    <property type="entry name" value="LysM_dom_sf"/>
</dbReference>
<dbReference type="CDD" id="cd00118">
    <property type="entry name" value="LysM"/>
    <property type="match status" value="1"/>
</dbReference>
<gene>
    <name evidence="5" type="ORF">HMF8227_02249</name>
</gene>
<protein>
    <recommendedName>
        <fullName evidence="4">LysM domain-containing protein</fullName>
    </recommendedName>
</protein>
<proteinExistence type="predicted"/>
<dbReference type="EMBL" id="CP029347">
    <property type="protein sequence ID" value="AWL12702.1"/>
    <property type="molecule type" value="Genomic_DNA"/>
</dbReference>
<name>A0A2S2E598_9ALTE</name>
<dbReference type="InterPro" id="IPR013360">
    <property type="entry name" value="Pilus_4_PilW"/>
</dbReference>
<dbReference type="GO" id="GO:0035269">
    <property type="term" value="P:protein O-linked glycosylation via mannose"/>
    <property type="evidence" value="ECO:0007669"/>
    <property type="project" value="TreeGrafter"/>
</dbReference>
<dbReference type="PROSITE" id="PS50005">
    <property type="entry name" value="TPR"/>
    <property type="match status" value="3"/>
</dbReference>
<evidence type="ECO:0000256" key="2">
    <source>
        <dbReference type="SAM" id="MobiDB-lite"/>
    </source>
</evidence>
<dbReference type="PANTHER" id="PTHR44216:SF3">
    <property type="entry name" value="PROTEIN O-MANNOSYL-TRANSFERASE TMTC2"/>
    <property type="match status" value="1"/>
</dbReference>
<dbReference type="SMART" id="SM00257">
    <property type="entry name" value="LysM"/>
    <property type="match status" value="1"/>
</dbReference>
<sequence length="332" mass="37772">MRICLVLIVSVMLAACSSSSSLQQGNKTEAAKVRLSLGLTYLKNGNFKQAKYNLDQALKFAPRMADVHYSLAYYYQQVGETRQAQEAFQTALSRAPDNADILNSYGAFLCQQGDYQASETYFHRALEQQEYISAAETYENLALCNERQGKLAEAEGYLDKALKHQPQRAKSLMLMTELLVRQAQWQKAKTLLSRYESTGNVSPDMLLMAYKIEQGLGNPERAESYGDMLVKLYPDHRTTQEFRRQRLPESKVENDRPALQPSPESEQHAAPASEKRTKNNNDYHVVQNGENLYRISVKYNIRIKTLMEWNGLESADDLHAGMKLRLTPPEAR</sequence>
<keyword evidence="6" id="KW-1185">Reference proteome</keyword>
<feature type="repeat" description="TPR" evidence="1">
    <location>
        <begin position="135"/>
        <end position="168"/>
    </location>
</feature>
<organism evidence="5 6">
    <name type="scientific">Saliniradius amylolyticus</name>
    <dbReference type="NCBI Taxonomy" id="2183582"/>
    <lineage>
        <taxon>Bacteria</taxon>
        <taxon>Pseudomonadati</taxon>
        <taxon>Pseudomonadota</taxon>
        <taxon>Gammaproteobacteria</taxon>
        <taxon>Alteromonadales</taxon>
        <taxon>Alteromonadaceae</taxon>
        <taxon>Saliniradius</taxon>
    </lineage>
</organism>
<evidence type="ECO:0000313" key="5">
    <source>
        <dbReference type="EMBL" id="AWL12702.1"/>
    </source>
</evidence>
<dbReference type="PROSITE" id="PS51257">
    <property type="entry name" value="PROKAR_LIPOPROTEIN"/>
    <property type="match status" value="1"/>
</dbReference>
<feature type="domain" description="LysM" evidence="4">
    <location>
        <begin position="282"/>
        <end position="326"/>
    </location>
</feature>
<dbReference type="AlphaFoldDB" id="A0A2S2E598"/>
<dbReference type="KEGG" id="salh:HMF8227_02249"/>
<dbReference type="InterPro" id="IPR018392">
    <property type="entry name" value="LysM"/>
</dbReference>
<dbReference type="OrthoDB" id="9814042at2"/>
<feature type="region of interest" description="Disordered" evidence="2">
    <location>
        <begin position="237"/>
        <end position="284"/>
    </location>
</feature>
<evidence type="ECO:0000259" key="4">
    <source>
        <dbReference type="PROSITE" id="PS51782"/>
    </source>
</evidence>
<dbReference type="Gene3D" id="3.10.350.10">
    <property type="entry name" value="LysM domain"/>
    <property type="match status" value="1"/>
</dbReference>
<keyword evidence="1" id="KW-0802">TPR repeat</keyword>
<feature type="repeat" description="TPR" evidence="1">
    <location>
        <begin position="65"/>
        <end position="98"/>
    </location>
</feature>
<dbReference type="Proteomes" id="UP000245728">
    <property type="component" value="Chromosome"/>
</dbReference>
<dbReference type="PANTHER" id="PTHR44216">
    <property type="entry name" value="PROTEIN O-MANNOSYL-TRANSFERASE TMTC2"/>
    <property type="match status" value="1"/>
</dbReference>
<dbReference type="GO" id="GO:0000030">
    <property type="term" value="F:mannosyltransferase activity"/>
    <property type="evidence" value="ECO:0007669"/>
    <property type="project" value="TreeGrafter"/>
</dbReference>
<dbReference type="InterPro" id="IPR019734">
    <property type="entry name" value="TPR_rpt"/>
</dbReference>
<evidence type="ECO:0000256" key="3">
    <source>
        <dbReference type="SAM" id="SignalP"/>
    </source>
</evidence>
<dbReference type="Pfam" id="PF13424">
    <property type="entry name" value="TPR_12"/>
    <property type="match status" value="1"/>
</dbReference>
<dbReference type="InterPro" id="IPR052384">
    <property type="entry name" value="TMTC_O-mannosyltransferase"/>
</dbReference>
<dbReference type="Pfam" id="PF01476">
    <property type="entry name" value="LysM"/>
    <property type="match status" value="1"/>
</dbReference>
<dbReference type="Pfam" id="PF13181">
    <property type="entry name" value="TPR_8"/>
    <property type="match status" value="2"/>
</dbReference>
<dbReference type="InterPro" id="IPR011990">
    <property type="entry name" value="TPR-like_helical_dom_sf"/>
</dbReference>
<evidence type="ECO:0000313" key="6">
    <source>
        <dbReference type="Proteomes" id="UP000245728"/>
    </source>
</evidence>
<dbReference type="NCBIfam" id="TIGR02521">
    <property type="entry name" value="type_IV_pilW"/>
    <property type="match status" value="1"/>
</dbReference>
<feature type="repeat" description="TPR" evidence="1">
    <location>
        <begin position="31"/>
        <end position="64"/>
    </location>
</feature>
<dbReference type="SMART" id="SM00028">
    <property type="entry name" value="TPR"/>
    <property type="match status" value="4"/>
</dbReference>
<dbReference type="Gene3D" id="1.25.40.10">
    <property type="entry name" value="Tetratricopeptide repeat domain"/>
    <property type="match status" value="1"/>
</dbReference>
<keyword evidence="3" id="KW-0732">Signal</keyword>
<feature type="chain" id="PRO_5015653614" description="LysM domain-containing protein" evidence="3">
    <location>
        <begin position="23"/>
        <end position="332"/>
    </location>
</feature>
<reference evidence="5 6" key="1">
    <citation type="submission" date="2018-05" db="EMBL/GenBank/DDBJ databases">
        <title>Salinimonas sp. HMF8227 Genome sequencing and assembly.</title>
        <authorList>
            <person name="Kang H."/>
            <person name="Kang J."/>
            <person name="Cha I."/>
            <person name="Kim H."/>
            <person name="Joh K."/>
        </authorList>
    </citation>
    <scope>NUCLEOTIDE SEQUENCE [LARGE SCALE GENOMIC DNA]</scope>
    <source>
        <strain evidence="5 6">HMF8227</strain>
    </source>
</reference>
<accession>A0A2S2E598</accession>
<dbReference type="SUPFAM" id="SSF54106">
    <property type="entry name" value="LysM domain"/>
    <property type="match status" value="1"/>
</dbReference>
<dbReference type="SUPFAM" id="SSF48452">
    <property type="entry name" value="TPR-like"/>
    <property type="match status" value="1"/>
</dbReference>
<feature type="compositionally biased region" description="Basic and acidic residues" evidence="2">
    <location>
        <begin position="237"/>
        <end position="256"/>
    </location>
</feature>
<evidence type="ECO:0000256" key="1">
    <source>
        <dbReference type="PROSITE-ProRule" id="PRU00339"/>
    </source>
</evidence>
<dbReference type="PROSITE" id="PS51782">
    <property type="entry name" value="LYSM"/>
    <property type="match status" value="1"/>
</dbReference>